<keyword evidence="1" id="KW-0032">Aminotransferase</keyword>
<proteinExistence type="predicted"/>
<name>A0A6I0JDR4_BACUN</name>
<comment type="caution">
    <text evidence="1">The sequence shown here is derived from an EMBL/GenBank/DDBJ whole genome shotgun (WGS) entry which is preliminary data.</text>
</comment>
<keyword evidence="1" id="KW-0808">Transferase</keyword>
<gene>
    <name evidence="1" type="ORF">GAQ72_16115</name>
</gene>
<dbReference type="InterPro" id="IPR015424">
    <property type="entry name" value="PyrdxlP-dep_Trfase"/>
</dbReference>
<dbReference type="GO" id="GO:0008483">
    <property type="term" value="F:transaminase activity"/>
    <property type="evidence" value="ECO:0007669"/>
    <property type="project" value="UniProtKB-KW"/>
</dbReference>
<dbReference type="Gene3D" id="3.90.1150.10">
    <property type="entry name" value="Aspartate Aminotransferase, domain 1"/>
    <property type="match status" value="1"/>
</dbReference>
<feature type="non-terminal residue" evidence="1">
    <location>
        <position position="1"/>
    </location>
</feature>
<accession>A0A6I0JDR4</accession>
<dbReference type="Proteomes" id="UP000434462">
    <property type="component" value="Unassembled WGS sequence"/>
</dbReference>
<dbReference type="InterPro" id="IPR015422">
    <property type="entry name" value="PyrdxlP-dep_Trfase_small"/>
</dbReference>
<evidence type="ECO:0000313" key="1">
    <source>
        <dbReference type="EMBL" id="KAB4113447.1"/>
    </source>
</evidence>
<dbReference type="EMBL" id="WCUR01000069">
    <property type="protein sequence ID" value="KAB4113447.1"/>
    <property type="molecule type" value="Genomic_DNA"/>
</dbReference>
<evidence type="ECO:0000313" key="2">
    <source>
        <dbReference type="Proteomes" id="UP000434462"/>
    </source>
</evidence>
<dbReference type="SUPFAM" id="SSF53383">
    <property type="entry name" value="PLP-dependent transferases"/>
    <property type="match status" value="1"/>
</dbReference>
<protein>
    <submittedName>
        <fullName evidence="1">Aminotransferase</fullName>
    </submittedName>
</protein>
<dbReference type="AlphaFoldDB" id="A0A6I0JDR4"/>
<reference evidence="1 2" key="1">
    <citation type="journal article" date="2019" name="Nat. Med.">
        <title>A library of human gut bacterial isolates paired with longitudinal multiomics data enables mechanistic microbiome research.</title>
        <authorList>
            <person name="Poyet M."/>
            <person name="Groussin M."/>
            <person name="Gibbons S.M."/>
            <person name="Avila-Pacheco J."/>
            <person name="Jiang X."/>
            <person name="Kearney S.M."/>
            <person name="Perrotta A.R."/>
            <person name="Berdy B."/>
            <person name="Zhao S."/>
            <person name="Lieberman T.D."/>
            <person name="Swanson P.K."/>
            <person name="Smith M."/>
            <person name="Roesemann S."/>
            <person name="Alexander J.E."/>
            <person name="Rich S.A."/>
            <person name="Livny J."/>
            <person name="Vlamakis H."/>
            <person name="Clish C."/>
            <person name="Bullock K."/>
            <person name="Deik A."/>
            <person name="Scott J."/>
            <person name="Pierce K.A."/>
            <person name="Xavier R.J."/>
            <person name="Alm E.J."/>
        </authorList>
    </citation>
    <scope>NUCLEOTIDE SEQUENCE [LARGE SCALE GENOMIC DNA]</scope>
    <source>
        <strain evidence="1 2">BIOML-A38</strain>
    </source>
</reference>
<organism evidence="1 2">
    <name type="scientific">Bacteroides uniformis</name>
    <dbReference type="NCBI Taxonomy" id="820"/>
    <lineage>
        <taxon>Bacteria</taxon>
        <taxon>Pseudomonadati</taxon>
        <taxon>Bacteroidota</taxon>
        <taxon>Bacteroidia</taxon>
        <taxon>Bacteroidales</taxon>
        <taxon>Bacteroidaceae</taxon>
        <taxon>Bacteroides</taxon>
    </lineage>
</organism>
<sequence>VYAANPAYVNGVSEGLFKRGLCLPSGPYVTDEDVRYIVNEMKKSIL</sequence>